<evidence type="ECO:0000259" key="9">
    <source>
        <dbReference type="Pfam" id="PF01035"/>
    </source>
</evidence>
<evidence type="ECO:0000256" key="5">
    <source>
        <dbReference type="ARBA" id="ARBA00022679"/>
    </source>
</evidence>
<dbReference type="PANTHER" id="PTHR10815">
    <property type="entry name" value="METHYLATED-DNA--PROTEIN-CYSTEINE METHYLTRANSFERASE"/>
    <property type="match status" value="1"/>
</dbReference>
<evidence type="ECO:0000313" key="11">
    <source>
        <dbReference type="Proteomes" id="UP000295063"/>
    </source>
</evidence>
<comment type="similarity">
    <text evidence="2">Belongs to the MGMT family.</text>
</comment>
<dbReference type="Proteomes" id="UP000295063">
    <property type="component" value="Unassembled WGS sequence"/>
</dbReference>
<protein>
    <recommendedName>
        <fullName evidence="3">methylated-DNA--[protein]-cysteine S-methyltransferase</fullName>
        <ecNumber evidence="3">2.1.1.63</ecNumber>
    </recommendedName>
</protein>
<dbReference type="PROSITE" id="PS00374">
    <property type="entry name" value="MGMT"/>
    <property type="match status" value="1"/>
</dbReference>
<dbReference type="GO" id="GO:0006281">
    <property type="term" value="P:DNA repair"/>
    <property type="evidence" value="ECO:0007669"/>
    <property type="project" value="UniProtKB-KW"/>
</dbReference>
<dbReference type="FunFam" id="1.10.10.10:FF:000214">
    <property type="entry name" value="Methylated-DNA--protein-cysteine methyltransferase"/>
    <property type="match status" value="1"/>
</dbReference>
<keyword evidence="11" id="KW-1185">Reference proteome</keyword>
<dbReference type="NCBIfam" id="TIGR00589">
    <property type="entry name" value="ogt"/>
    <property type="match status" value="1"/>
</dbReference>
<evidence type="ECO:0000256" key="4">
    <source>
        <dbReference type="ARBA" id="ARBA00022603"/>
    </source>
</evidence>
<feature type="domain" description="Methylated-DNA-[protein]-cysteine S-methyltransferase DNA binding" evidence="9">
    <location>
        <begin position="84"/>
        <end position="163"/>
    </location>
</feature>
<dbReference type="CDD" id="cd06445">
    <property type="entry name" value="ATase"/>
    <property type="match status" value="1"/>
</dbReference>
<organism evidence="10 11">
    <name type="scientific">Anaerospora hongkongensis</name>
    <dbReference type="NCBI Taxonomy" id="244830"/>
    <lineage>
        <taxon>Bacteria</taxon>
        <taxon>Bacillati</taxon>
        <taxon>Bacillota</taxon>
        <taxon>Negativicutes</taxon>
        <taxon>Selenomonadales</taxon>
        <taxon>Sporomusaceae</taxon>
        <taxon>Anaerospora</taxon>
    </lineage>
</organism>
<dbReference type="SUPFAM" id="SSF46767">
    <property type="entry name" value="Methylated DNA-protein cysteine methyltransferase, C-terminal domain"/>
    <property type="match status" value="1"/>
</dbReference>
<keyword evidence="7" id="KW-0234">DNA repair</keyword>
<dbReference type="EC" id="2.1.1.63" evidence="3"/>
<comment type="catalytic activity">
    <reaction evidence="1">
        <text>a 4-O-methyl-thymidine in DNA + L-cysteinyl-[protein] = a thymidine in DNA + S-methyl-L-cysteinyl-[protein]</text>
        <dbReference type="Rhea" id="RHEA:53428"/>
        <dbReference type="Rhea" id="RHEA-COMP:10131"/>
        <dbReference type="Rhea" id="RHEA-COMP:10132"/>
        <dbReference type="Rhea" id="RHEA-COMP:13555"/>
        <dbReference type="Rhea" id="RHEA-COMP:13556"/>
        <dbReference type="ChEBI" id="CHEBI:29950"/>
        <dbReference type="ChEBI" id="CHEBI:82612"/>
        <dbReference type="ChEBI" id="CHEBI:137386"/>
        <dbReference type="ChEBI" id="CHEBI:137387"/>
        <dbReference type="EC" id="2.1.1.63"/>
    </reaction>
</comment>
<dbReference type="InterPro" id="IPR036388">
    <property type="entry name" value="WH-like_DNA-bd_sf"/>
</dbReference>
<reference evidence="10 11" key="1">
    <citation type="submission" date="2019-03" db="EMBL/GenBank/DDBJ databases">
        <title>Genomic Encyclopedia of Type Strains, Phase IV (KMG-IV): sequencing the most valuable type-strain genomes for metagenomic binning, comparative biology and taxonomic classification.</title>
        <authorList>
            <person name="Goeker M."/>
        </authorList>
    </citation>
    <scope>NUCLEOTIDE SEQUENCE [LARGE SCALE GENOMIC DNA]</scope>
    <source>
        <strain evidence="10 11">DSM 15969</strain>
    </source>
</reference>
<dbReference type="RefSeq" id="WP_132081882.1">
    <property type="nucleotide sequence ID" value="NZ_SLUI01000009.1"/>
</dbReference>
<evidence type="ECO:0000256" key="7">
    <source>
        <dbReference type="ARBA" id="ARBA00023204"/>
    </source>
</evidence>
<keyword evidence="4 10" id="KW-0489">Methyltransferase</keyword>
<dbReference type="Gene3D" id="1.10.10.10">
    <property type="entry name" value="Winged helix-like DNA-binding domain superfamily/Winged helix DNA-binding domain"/>
    <property type="match status" value="1"/>
</dbReference>
<comment type="catalytic activity">
    <reaction evidence="8">
        <text>a 6-O-methyl-2'-deoxyguanosine in DNA + L-cysteinyl-[protein] = S-methyl-L-cysteinyl-[protein] + a 2'-deoxyguanosine in DNA</text>
        <dbReference type="Rhea" id="RHEA:24000"/>
        <dbReference type="Rhea" id="RHEA-COMP:10131"/>
        <dbReference type="Rhea" id="RHEA-COMP:10132"/>
        <dbReference type="Rhea" id="RHEA-COMP:11367"/>
        <dbReference type="Rhea" id="RHEA-COMP:11368"/>
        <dbReference type="ChEBI" id="CHEBI:29950"/>
        <dbReference type="ChEBI" id="CHEBI:82612"/>
        <dbReference type="ChEBI" id="CHEBI:85445"/>
        <dbReference type="ChEBI" id="CHEBI:85448"/>
        <dbReference type="EC" id="2.1.1.63"/>
    </reaction>
</comment>
<evidence type="ECO:0000256" key="6">
    <source>
        <dbReference type="ARBA" id="ARBA00022763"/>
    </source>
</evidence>
<gene>
    <name evidence="10" type="ORF">EV210_109123</name>
</gene>
<dbReference type="InterPro" id="IPR036631">
    <property type="entry name" value="MGMT_N_sf"/>
</dbReference>
<evidence type="ECO:0000313" key="10">
    <source>
        <dbReference type="EMBL" id="TCL36174.1"/>
    </source>
</evidence>
<dbReference type="InterPro" id="IPR001497">
    <property type="entry name" value="MethylDNA_cys_MeTrfase_AS"/>
</dbReference>
<evidence type="ECO:0000256" key="1">
    <source>
        <dbReference type="ARBA" id="ARBA00001286"/>
    </source>
</evidence>
<comment type="caution">
    <text evidence="10">The sequence shown here is derived from an EMBL/GenBank/DDBJ whole genome shotgun (WGS) entry which is preliminary data.</text>
</comment>
<dbReference type="GO" id="GO:0003908">
    <property type="term" value="F:methylated-DNA-[protein]-cysteine S-methyltransferase activity"/>
    <property type="evidence" value="ECO:0007669"/>
    <property type="project" value="UniProtKB-EC"/>
</dbReference>
<evidence type="ECO:0000256" key="8">
    <source>
        <dbReference type="ARBA" id="ARBA00049348"/>
    </source>
</evidence>
<evidence type="ECO:0000256" key="2">
    <source>
        <dbReference type="ARBA" id="ARBA00008711"/>
    </source>
</evidence>
<dbReference type="SUPFAM" id="SSF53155">
    <property type="entry name" value="Methylated DNA-protein cysteine methyltransferase domain"/>
    <property type="match status" value="1"/>
</dbReference>
<keyword evidence="6" id="KW-0227">DNA damage</keyword>
<dbReference type="Pfam" id="PF01035">
    <property type="entry name" value="DNA_binding_1"/>
    <property type="match status" value="1"/>
</dbReference>
<dbReference type="GO" id="GO:0032259">
    <property type="term" value="P:methylation"/>
    <property type="evidence" value="ECO:0007669"/>
    <property type="project" value="UniProtKB-KW"/>
</dbReference>
<keyword evidence="5 10" id="KW-0808">Transferase</keyword>
<sequence>MGKLYTVMETPWGYSVAVWSDAGLWEIGFPKNDVETALADIQTSNITETTDHPLAGPLVQQMKSYLKGFPIIFDIPIDWSGYTPFQAAVLRYTNEIGYGKVETYGEVARNIQRPKASRAVGGALHINRTPIVVPCHRVIGSNGSLTGFGGGLDMKAALLLLEKNQ</sequence>
<dbReference type="EMBL" id="SLUI01000009">
    <property type="protein sequence ID" value="TCL36174.1"/>
    <property type="molecule type" value="Genomic_DNA"/>
</dbReference>
<dbReference type="InterPro" id="IPR014048">
    <property type="entry name" value="MethylDNA_cys_MeTrfase_DNA-bd"/>
</dbReference>
<accession>A0A4R1PY25</accession>
<dbReference type="OrthoDB" id="9802228at2"/>
<proteinExistence type="inferred from homology"/>
<dbReference type="PANTHER" id="PTHR10815:SF13">
    <property type="entry name" value="METHYLATED-DNA--PROTEIN-CYSTEINE METHYLTRANSFERASE"/>
    <property type="match status" value="1"/>
</dbReference>
<evidence type="ECO:0000256" key="3">
    <source>
        <dbReference type="ARBA" id="ARBA00011918"/>
    </source>
</evidence>
<dbReference type="AlphaFoldDB" id="A0A4R1PY25"/>
<name>A0A4R1PY25_9FIRM</name>
<dbReference type="InterPro" id="IPR036217">
    <property type="entry name" value="MethylDNA_cys_MeTrfase_DNAb"/>
</dbReference>